<feature type="domain" description="PaaD zinc beta ribbon" evidence="2">
    <location>
        <begin position="106"/>
        <end position="157"/>
    </location>
</feature>
<evidence type="ECO:0000259" key="2">
    <source>
        <dbReference type="Pfam" id="PF23451"/>
    </source>
</evidence>
<dbReference type="PANTHER" id="PTHR42831">
    <property type="entry name" value="FE-S PROTEIN MATURATION AUXILIARY FACTOR YITW"/>
    <property type="match status" value="1"/>
</dbReference>
<name>A0ABT9W0W4_9BACI</name>
<dbReference type="Proteomes" id="UP001235840">
    <property type="component" value="Unassembled WGS sequence"/>
</dbReference>
<gene>
    <name evidence="3" type="ORF">J2S11_002613</name>
</gene>
<protein>
    <submittedName>
        <fullName evidence="3">Ring-1,2-phenylacetyl-CoA epoxidase subunit PaaD</fullName>
    </submittedName>
</protein>
<dbReference type="NCBIfam" id="TIGR02159">
    <property type="entry name" value="PA_CoA_Oxy4"/>
    <property type="match status" value="1"/>
</dbReference>
<dbReference type="SUPFAM" id="SSF117916">
    <property type="entry name" value="Fe-S cluster assembly (FSCA) domain-like"/>
    <property type="match status" value="1"/>
</dbReference>
<proteinExistence type="predicted"/>
<dbReference type="Pfam" id="PF01883">
    <property type="entry name" value="FeS_assembly_P"/>
    <property type="match status" value="1"/>
</dbReference>
<dbReference type="InterPro" id="IPR002744">
    <property type="entry name" value="MIP18-like"/>
</dbReference>
<accession>A0ABT9W0W4</accession>
<dbReference type="InterPro" id="IPR034904">
    <property type="entry name" value="FSCA_dom_sf"/>
</dbReference>
<organism evidence="3 4">
    <name type="scientific">Caldalkalibacillus horti</name>
    <dbReference type="NCBI Taxonomy" id="77523"/>
    <lineage>
        <taxon>Bacteria</taxon>
        <taxon>Bacillati</taxon>
        <taxon>Bacillota</taxon>
        <taxon>Bacilli</taxon>
        <taxon>Bacillales</taxon>
        <taxon>Bacillaceae</taxon>
        <taxon>Caldalkalibacillus</taxon>
    </lineage>
</organism>
<feature type="domain" description="MIP18 family-like" evidence="1">
    <location>
        <begin position="7"/>
        <end position="66"/>
    </location>
</feature>
<keyword evidence="4" id="KW-1185">Reference proteome</keyword>
<dbReference type="InterPro" id="IPR011883">
    <property type="entry name" value="PaaD-like"/>
</dbReference>
<evidence type="ECO:0000259" key="1">
    <source>
        <dbReference type="Pfam" id="PF01883"/>
    </source>
</evidence>
<dbReference type="RefSeq" id="WP_307395107.1">
    <property type="nucleotide sequence ID" value="NZ_BAAADK010000047.1"/>
</dbReference>
<dbReference type="Gene3D" id="3.30.300.130">
    <property type="entry name" value="Fe-S cluster assembly (FSCA)"/>
    <property type="match status" value="1"/>
</dbReference>
<dbReference type="EMBL" id="JAUSTY010000010">
    <property type="protein sequence ID" value="MDQ0166697.1"/>
    <property type="molecule type" value="Genomic_DNA"/>
</dbReference>
<dbReference type="PANTHER" id="PTHR42831:SF3">
    <property type="entry name" value="1,2-PHENYLACETYL-COA EPOXIDASE, SUBUNIT D-RELATED"/>
    <property type="match status" value="1"/>
</dbReference>
<dbReference type="InterPro" id="IPR052339">
    <property type="entry name" value="Fe-S_Maturation_MIP18"/>
</dbReference>
<dbReference type="Pfam" id="PF23451">
    <property type="entry name" value="Zn_ribbon_PaaD"/>
    <property type="match status" value="1"/>
</dbReference>
<evidence type="ECO:0000313" key="4">
    <source>
        <dbReference type="Proteomes" id="UP001235840"/>
    </source>
</evidence>
<reference evidence="3 4" key="1">
    <citation type="submission" date="2023-07" db="EMBL/GenBank/DDBJ databases">
        <title>Genomic Encyclopedia of Type Strains, Phase IV (KMG-IV): sequencing the most valuable type-strain genomes for metagenomic binning, comparative biology and taxonomic classification.</title>
        <authorList>
            <person name="Goeker M."/>
        </authorList>
    </citation>
    <scope>NUCLEOTIDE SEQUENCE [LARGE SCALE GENOMIC DNA]</scope>
    <source>
        <strain evidence="3 4">DSM 12751</strain>
    </source>
</reference>
<comment type="caution">
    <text evidence="3">The sequence shown here is derived from an EMBL/GenBank/DDBJ whole genome shotgun (WGS) entry which is preliminary data.</text>
</comment>
<sequence>MADITNEQAWQWLEDIKDPEIPSVSIVDMGMVLDVETKSTGETVIYMVPTFVGCPALEMIKRQIITYFTSKEVQKVEVFFSFSIPWSSAHITERGRENLKKHGIAPPPRDFKLGDPWTVQCPYCQSSKTVIDNVFGPTACRSILYCSSCKNPFEAIKPI</sequence>
<dbReference type="InterPro" id="IPR056572">
    <property type="entry name" value="Zn_ribbon_PaaD"/>
</dbReference>
<evidence type="ECO:0000313" key="3">
    <source>
        <dbReference type="EMBL" id="MDQ0166697.1"/>
    </source>
</evidence>